<evidence type="ECO:0000313" key="1">
    <source>
        <dbReference type="EMBL" id="MZR15038.1"/>
    </source>
</evidence>
<proteinExistence type="predicted"/>
<reference evidence="1 2" key="1">
    <citation type="submission" date="2019-12" db="EMBL/GenBank/DDBJ databases">
        <title>Maritimibacter sp. nov. sp. isolated from sea sand.</title>
        <authorList>
            <person name="Kim J."/>
            <person name="Jeong S.E."/>
            <person name="Jung H.S."/>
            <person name="Jeon C.O."/>
        </authorList>
    </citation>
    <scope>NUCLEOTIDE SEQUENCE [LARGE SCALE GENOMIC DNA]</scope>
    <source>
        <strain evidence="1 2">DP07</strain>
    </source>
</reference>
<dbReference type="AlphaFoldDB" id="A0A845M8E0"/>
<accession>A0A845M8E0</accession>
<dbReference type="RefSeq" id="WP_161353399.1">
    <property type="nucleotide sequence ID" value="NZ_WTUX01000021.1"/>
</dbReference>
<dbReference type="Proteomes" id="UP000467322">
    <property type="component" value="Unassembled WGS sequence"/>
</dbReference>
<gene>
    <name evidence="1" type="ORF">GQE99_18620</name>
</gene>
<protein>
    <submittedName>
        <fullName evidence="1">Uncharacterized protein</fullName>
    </submittedName>
</protein>
<organism evidence="1 2">
    <name type="scientific">Maritimibacter harenae</name>
    <dbReference type="NCBI Taxonomy" id="2606218"/>
    <lineage>
        <taxon>Bacteria</taxon>
        <taxon>Pseudomonadati</taxon>
        <taxon>Pseudomonadota</taxon>
        <taxon>Alphaproteobacteria</taxon>
        <taxon>Rhodobacterales</taxon>
        <taxon>Roseobacteraceae</taxon>
        <taxon>Maritimibacter</taxon>
    </lineage>
</organism>
<dbReference type="EMBL" id="WTUX01000021">
    <property type="protein sequence ID" value="MZR15038.1"/>
    <property type="molecule type" value="Genomic_DNA"/>
</dbReference>
<comment type="caution">
    <text evidence="1">The sequence shown here is derived from an EMBL/GenBank/DDBJ whole genome shotgun (WGS) entry which is preliminary data.</text>
</comment>
<evidence type="ECO:0000313" key="2">
    <source>
        <dbReference type="Proteomes" id="UP000467322"/>
    </source>
</evidence>
<keyword evidence="2" id="KW-1185">Reference proteome</keyword>
<name>A0A845M8E0_9RHOB</name>
<sequence>MAVTIKQTEAVPSSYPSVPAGLSSAAAALDSDMIWARIEAFIAWRWTARDVTWIVEGDGEWTAPLTPATVSTVEVWESNAWTVTTPPASPLGGYDLPGEGPYRFTASVGSGTVPAEVNEAFKRLAEYMAESNDRPGTASYALKLGEMTEEIERTPSWLARAMQYSGAGDLLRKYRRA</sequence>